<dbReference type="GO" id="GO:0015930">
    <property type="term" value="F:glutamate synthase activity"/>
    <property type="evidence" value="ECO:0007669"/>
    <property type="project" value="InterPro"/>
</dbReference>
<dbReference type="Pfam" id="PF01645">
    <property type="entry name" value="Glu_synthase"/>
    <property type="match status" value="1"/>
</dbReference>
<dbReference type="PANTHER" id="PTHR43819:SF1">
    <property type="entry name" value="ARCHAEAL-TYPE GLUTAMATE SYNTHASE [NADPH]"/>
    <property type="match status" value="1"/>
</dbReference>
<proteinExistence type="inferred from homology"/>
<dbReference type="EMBL" id="UINC01012784">
    <property type="protein sequence ID" value="SVA55618.1"/>
    <property type="molecule type" value="Genomic_DNA"/>
</dbReference>
<dbReference type="CDD" id="cd00504">
    <property type="entry name" value="GXGXG"/>
    <property type="match status" value="1"/>
</dbReference>
<dbReference type="PANTHER" id="PTHR43819">
    <property type="entry name" value="ARCHAEAL-TYPE GLUTAMATE SYNTHASE [NADPH]"/>
    <property type="match status" value="1"/>
</dbReference>
<dbReference type="Gene3D" id="3.20.20.70">
    <property type="entry name" value="Aldolase class I"/>
    <property type="match status" value="1"/>
</dbReference>
<dbReference type="InterPro" id="IPR002932">
    <property type="entry name" value="Glu_synthdom"/>
</dbReference>
<feature type="domain" description="Glutamate synthase" evidence="2">
    <location>
        <begin position="283"/>
        <end position="593"/>
    </location>
</feature>
<organism evidence="3">
    <name type="scientific">marine metagenome</name>
    <dbReference type="NCBI Taxonomy" id="408172"/>
    <lineage>
        <taxon>unclassified sequences</taxon>
        <taxon>metagenomes</taxon>
        <taxon>ecological metagenomes</taxon>
    </lineage>
</organism>
<dbReference type="GO" id="GO:0006537">
    <property type="term" value="P:glutamate biosynthetic process"/>
    <property type="evidence" value="ECO:0007669"/>
    <property type="project" value="InterPro"/>
</dbReference>
<evidence type="ECO:0000256" key="1">
    <source>
        <dbReference type="ARBA" id="ARBA00009716"/>
    </source>
</evidence>
<dbReference type="Gene3D" id="2.160.20.60">
    <property type="entry name" value="Glutamate synthase, alpha subunit, C-terminal domain"/>
    <property type="match status" value="1"/>
</dbReference>
<protein>
    <recommendedName>
        <fullName evidence="2">Glutamate synthase domain-containing protein</fullName>
    </recommendedName>
</protein>
<dbReference type="AlphaFoldDB" id="A0A381WTN0"/>
<evidence type="ECO:0000259" key="2">
    <source>
        <dbReference type="Pfam" id="PF01645"/>
    </source>
</evidence>
<dbReference type="InterPro" id="IPR013785">
    <property type="entry name" value="Aldolase_TIM"/>
</dbReference>
<dbReference type="InterPro" id="IPR036485">
    <property type="entry name" value="Glu_synth_asu_C_sf"/>
</dbReference>
<gene>
    <name evidence="3" type="ORF">METZ01_LOCUS108472</name>
</gene>
<evidence type="ECO:0000313" key="3">
    <source>
        <dbReference type="EMBL" id="SVA55618.1"/>
    </source>
</evidence>
<comment type="similarity">
    <text evidence="1">Belongs to the glutamate synthase family.</text>
</comment>
<dbReference type="CDD" id="cd02808">
    <property type="entry name" value="GltS_FMN"/>
    <property type="match status" value="1"/>
</dbReference>
<reference evidence="3" key="1">
    <citation type="submission" date="2018-05" db="EMBL/GenBank/DDBJ databases">
        <authorList>
            <person name="Lanie J.A."/>
            <person name="Ng W.-L."/>
            <person name="Kazmierczak K.M."/>
            <person name="Andrzejewski T.M."/>
            <person name="Davidsen T.M."/>
            <person name="Wayne K.J."/>
            <person name="Tettelin H."/>
            <person name="Glass J.I."/>
            <person name="Rusch D."/>
            <person name="Podicherti R."/>
            <person name="Tsui H.-C.T."/>
            <person name="Winkler M.E."/>
        </authorList>
    </citation>
    <scope>NUCLEOTIDE SEQUENCE</scope>
</reference>
<name>A0A381WTN0_9ZZZZ</name>
<dbReference type="SUPFAM" id="SSF51395">
    <property type="entry name" value="FMN-linked oxidoreductases"/>
    <property type="match status" value="1"/>
</dbReference>
<dbReference type="SUPFAM" id="SSF69336">
    <property type="entry name" value="Alpha subunit of glutamate synthase, C-terminal domain"/>
    <property type="match status" value="1"/>
</dbReference>
<sequence>MREAGEAGDDVTVLNPDARHHIGVGLTSAITVRVKGSAGYFCAGLSDQAHFEVTHNVGWGVGDNMYSGSVQVGGNAGAIPGVAIRGAEIVIQGNMGSRAGQVMKAGTLCCAGDANFMAGYMMYGGRIIILGDSGERVGEDMSAGEIFIGGKVQELGSDAMLSDTETSEIEDIRRFLDRYGISFKGSFSKVINAGKKLRYGSNEQQMRSLPFTSFSSGSSYWNPKVQEDIVIKSQSGRYRIRGYGGARPLPHLADLTFRKDLSRAGELADVVERVNMETRIGGINGAEPLKLSMPVMIAPMSYGALSRSSKHGTAMASAMSGIAENTGEGGMSDAQRDAAGQLIFQCLGGRLGWNIHDMRRADGLEIYISQGAKPGLGGQLMAKKVTPELAEIRGIPSGIDLRSPSRHPDILGADDLVIKVEEFREATDYRLPISIKLGAGRIRDDIKIAVKDGFDFVELDGMQGSTGAGSSEVIDHVGIPTLPAIIEALEALEEIGARERVEIVLMGGLRDGVDAVKALCLGADAVAFGTSVIIAGGCIACMQCHVGQCVTGIATQDRDHEHRYKPETEARNIHRFLEGVRWQIAAVTHALGYPDVKDLSRDDLVALTPEAAEITGLPFEPDQAYRPVRPAIAQGKV</sequence>
<accession>A0A381WTN0</accession>